<evidence type="ECO:0000313" key="2">
    <source>
        <dbReference type="EMBL" id="MEA0970565.1"/>
    </source>
</evidence>
<dbReference type="Proteomes" id="UP001291687">
    <property type="component" value="Unassembled WGS sequence"/>
</dbReference>
<keyword evidence="1" id="KW-0812">Transmembrane</keyword>
<proteinExistence type="predicted"/>
<feature type="transmembrane region" description="Helical" evidence="1">
    <location>
        <begin position="12"/>
        <end position="40"/>
    </location>
</feature>
<evidence type="ECO:0000313" key="3">
    <source>
        <dbReference type="Proteomes" id="UP001291687"/>
    </source>
</evidence>
<evidence type="ECO:0000256" key="1">
    <source>
        <dbReference type="SAM" id="Phobius"/>
    </source>
</evidence>
<dbReference type="EMBL" id="JARJFB010000027">
    <property type="protein sequence ID" value="MEA0970565.1"/>
    <property type="molecule type" value="Genomic_DNA"/>
</dbReference>
<gene>
    <name evidence="2" type="ORF">Megvenef_00531</name>
</gene>
<dbReference type="RefSeq" id="WP_322776469.1">
    <property type="nucleotide sequence ID" value="NZ_JARJFB010000027.1"/>
</dbReference>
<accession>A0ABU5NBL9</accession>
<name>A0ABU5NBL9_9RICK</name>
<keyword evidence="1" id="KW-1133">Transmembrane helix</keyword>
<keyword evidence="3" id="KW-1185">Reference proteome</keyword>
<comment type="caution">
    <text evidence="2">The sequence shown here is derived from an EMBL/GenBank/DDBJ whole genome shotgun (WGS) entry which is preliminary data.</text>
</comment>
<protein>
    <submittedName>
        <fullName evidence="2">Uncharacterized protein</fullName>
    </submittedName>
</protein>
<reference evidence="2 3" key="1">
    <citation type="submission" date="2023-03" db="EMBL/GenBank/DDBJ databases">
        <title>Host association and intracellularity evolved multiple times independently in the Rickettsiales.</title>
        <authorList>
            <person name="Castelli M."/>
            <person name="Nardi T."/>
            <person name="Gammuto L."/>
            <person name="Bellinzona G."/>
            <person name="Sabaneyeva E."/>
            <person name="Potekhin A."/>
            <person name="Serra V."/>
            <person name="Petroni G."/>
            <person name="Sassera D."/>
        </authorList>
    </citation>
    <scope>NUCLEOTIDE SEQUENCE [LARGE SCALE GENOMIC DNA]</scope>
    <source>
        <strain evidence="2 3">Sr 2-6</strain>
    </source>
</reference>
<keyword evidence="1" id="KW-0472">Membrane</keyword>
<organism evidence="2 3">
    <name type="scientific">Candidatus Megaera venefica</name>
    <dbReference type="NCBI Taxonomy" id="2055910"/>
    <lineage>
        <taxon>Bacteria</taxon>
        <taxon>Pseudomonadati</taxon>
        <taxon>Pseudomonadota</taxon>
        <taxon>Alphaproteobacteria</taxon>
        <taxon>Rickettsiales</taxon>
        <taxon>Rickettsiaceae</taxon>
        <taxon>Candidatus Megaera</taxon>
    </lineage>
</organism>
<sequence>MKKQIKVMLSQVLYGFLYVQKPISILMMLIFIILLLLGAITKYGGNYEAGVEYKQKYIVEKQGVTHE</sequence>